<accession>A0A9D1N0W5</accession>
<reference evidence="2" key="1">
    <citation type="submission" date="2020-10" db="EMBL/GenBank/DDBJ databases">
        <authorList>
            <person name="Gilroy R."/>
        </authorList>
    </citation>
    <scope>NUCLEOTIDE SEQUENCE</scope>
    <source>
        <strain evidence="2">CHK154-7741</strain>
    </source>
</reference>
<dbReference type="Proteomes" id="UP000886748">
    <property type="component" value="Unassembled WGS sequence"/>
</dbReference>
<organism evidence="2 3">
    <name type="scientific">Candidatus Limenecus avicola</name>
    <dbReference type="NCBI Taxonomy" id="2840847"/>
    <lineage>
        <taxon>Bacteria</taxon>
        <taxon>Bacillati</taxon>
        <taxon>Bacillota</taxon>
        <taxon>Clostridia</taxon>
        <taxon>Eubacteriales</taxon>
        <taxon>Clostridiaceae</taxon>
        <taxon>Clostridiaceae incertae sedis</taxon>
        <taxon>Candidatus Limenecus</taxon>
    </lineage>
</organism>
<dbReference type="Gene3D" id="3.30.2190.10">
    <property type="entry name" value="PG1857-like"/>
    <property type="match status" value="1"/>
</dbReference>
<comment type="caution">
    <text evidence="2">The sequence shown here is derived from an EMBL/GenBank/DDBJ whole genome shotgun (WGS) entry which is preliminary data.</text>
</comment>
<dbReference type="Pfam" id="PF09633">
    <property type="entry name" value="DUF2023"/>
    <property type="match status" value="1"/>
</dbReference>
<name>A0A9D1N0W5_9CLOT</name>
<feature type="domain" description="DUF2023" evidence="1">
    <location>
        <begin position="42"/>
        <end position="139"/>
    </location>
</feature>
<protein>
    <submittedName>
        <fullName evidence="2">DUF2023 family protein</fullName>
    </submittedName>
</protein>
<gene>
    <name evidence="2" type="ORF">IAD26_08545</name>
</gene>
<evidence type="ECO:0000313" key="2">
    <source>
        <dbReference type="EMBL" id="HIU93163.1"/>
    </source>
</evidence>
<sequence>MSIQSIGTNQFFTKKNVINTNKKVVSFSASDRPNTRQFNELRVFYHHIYEYKKGLRNLVLTTEKAANKEIIENRLKKENIPYVINEVNGKNINVFFGNKDCIKVVSTFDSRLYKLTPEQDFMLGTMLGYDKIQQCQRYFDMKEKYIKNQRI</sequence>
<dbReference type="AlphaFoldDB" id="A0A9D1N0W5"/>
<dbReference type="InterPro" id="IPR036780">
    <property type="entry name" value="PG1857-like_sf"/>
</dbReference>
<reference evidence="2" key="2">
    <citation type="journal article" date="2021" name="PeerJ">
        <title>Extensive microbial diversity within the chicken gut microbiome revealed by metagenomics and culture.</title>
        <authorList>
            <person name="Gilroy R."/>
            <person name="Ravi A."/>
            <person name="Getino M."/>
            <person name="Pursley I."/>
            <person name="Horton D.L."/>
            <person name="Alikhan N.F."/>
            <person name="Baker D."/>
            <person name="Gharbi K."/>
            <person name="Hall N."/>
            <person name="Watson M."/>
            <person name="Adriaenssens E.M."/>
            <person name="Foster-Nyarko E."/>
            <person name="Jarju S."/>
            <person name="Secka A."/>
            <person name="Antonio M."/>
            <person name="Oren A."/>
            <person name="Chaudhuri R.R."/>
            <person name="La Ragione R."/>
            <person name="Hildebrand F."/>
            <person name="Pallen M.J."/>
        </authorList>
    </citation>
    <scope>NUCLEOTIDE SEQUENCE</scope>
    <source>
        <strain evidence="2">CHK154-7741</strain>
    </source>
</reference>
<evidence type="ECO:0000313" key="3">
    <source>
        <dbReference type="Proteomes" id="UP000886748"/>
    </source>
</evidence>
<evidence type="ECO:0000259" key="1">
    <source>
        <dbReference type="Pfam" id="PF09633"/>
    </source>
</evidence>
<proteinExistence type="predicted"/>
<dbReference type="EMBL" id="DVOD01000060">
    <property type="protein sequence ID" value="HIU93163.1"/>
    <property type="molecule type" value="Genomic_DNA"/>
</dbReference>
<dbReference type="InterPro" id="IPR018594">
    <property type="entry name" value="DUF2023"/>
</dbReference>
<dbReference type="SUPFAM" id="SSF160448">
    <property type="entry name" value="PG1857-like"/>
    <property type="match status" value="1"/>
</dbReference>